<organism evidence="2 3">
    <name type="scientific">Streptomyces spiralis</name>
    <dbReference type="NCBI Taxonomy" id="66376"/>
    <lineage>
        <taxon>Bacteria</taxon>
        <taxon>Bacillati</taxon>
        <taxon>Actinomycetota</taxon>
        <taxon>Actinomycetes</taxon>
        <taxon>Kitasatosporales</taxon>
        <taxon>Streptomycetaceae</taxon>
        <taxon>Streptomyces</taxon>
    </lineage>
</organism>
<dbReference type="Proteomes" id="UP000641386">
    <property type="component" value="Unassembled WGS sequence"/>
</dbReference>
<sequence>MTRAGNTTRPRRPKTAGTTARPAPADMADRMAPTGTGHSTNRVAPVNAEEGRPVTPAPENGDAR</sequence>
<accession>A0A919E374</accession>
<dbReference type="AlphaFoldDB" id="A0A919E374"/>
<feature type="region of interest" description="Disordered" evidence="1">
    <location>
        <begin position="1"/>
        <end position="64"/>
    </location>
</feature>
<gene>
    <name evidence="2" type="ORF">GCM10014715_73820</name>
</gene>
<evidence type="ECO:0000313" key="3">
    <source>
        <dbReference type="Proteomes" id="UP000641386"/>
    </source>
</evidence>
<protein>
    <submittedName>
        <fullName evidence="2">Uncharacterized protein</fullName>
    </submittedName>
</protein>
<proteinExistence type="predicted"/>
<dbReference type="EMBL" id="BNBC01000051">
    <property type="protein sequence ID" value="GHF07093.1"/>
    <property type="molecule type" value="Genomic_DNA"/>
</dbReference>
<feature type="compositionally biased region" description="Low complexity" evidence="1">
    <location>
        <begin position="18"/>
        <end position="34"/>
    </location>
</feature>
<evidence type="ECO:0000313" key="2">
    <source>
        <dbReference type="EMBL" id="GHF07093.1"/>
    </source>
</evidence>
<reference evidence="2" key="2">
    <citation type="submission" date="2020-09" db="EMBL/GenBank/DDBJ databases">
        <authorList>
            <person name="Sun Q."/>
            <person name="Ohkuma M."/>
        </authorList>
    </citation>
    <scope>NUCLEOTIDE SEQUENCE</scope>
    <source>
        <strain evidence="2">JCM 3302</strain>
    </source>
</reference>
<keyword evidence="3" id="KW-1185">Reference proteome</keyword>
<name>A0A919E374_9ACTN</name>
<reference evidence="2" key="1">
    <citation type="journal article" date="2014" name="Int. J. Syst. Evol. Microbiol.">
        <title>Complete genome sequence of Corynebacterium casei LMG S-19264T (=DSM 44701T), isolated from a smear-ripened cheese.</title>
        <authorList>
            <consortium name="US DOE Joint Genome Institute (JGI-PGF)"/>
            <person name="Walter F."/>
            <person name="Albersmeier A."/>
            <person name="Kalinowski J."/>
            <person name="Ruckert C."/>
        </authorList>
    </citation>
    <scope>NUCLEOTIDE SEQUENCE</scope>
    <source>
        <strain evidence="2">JCM 3302</strain>
    </source>
</reference>
<comment type="caution">
    <text evidence="2">The sequence shown here is derived from an EMBL/GenBank/DDBJ whole genome shotgun (WGS) entry which is preliminary data.</text>
</comment>
<evidence type="ECO:0000256" key="1">
    <source>
        <dbReference type="SAM" id="MobiDB-lite"/>
    </source>
</evidence>